<dbReference type="EMBL" id="JACHGK010000011">
    <property type="protein sequence ID" value="MBB6446448.1"/>
    <property type="molecule type" value="Genomic_DNA"/>
</dbReference>
<evidence type="ECO:0000313" key="2">
    <source>
        <dbReference type="Proteomes" id="UP000531594"/>
    </source>
</evidence>
<comment type="caution">
    <text evidence="1">The sequence shown here is derived from an EMBL/GenBank/DDBJ whole genome shotgun (WGS) entry which is preliminary data.</text>
</comment>
<gene>
    <name evidence="1" type="ORF">HNR53_003107</name>
</gene>
<dbReference type="AlphaFoldDB" id="A0A7X0HTC7"/>
<proteinExistence type="predicted"/>
<organism evidence="1 2">
    <name type="scientific">Bacillus benzoevorans</name>
    <dbReference type="NCBI Taxonomy" id="1456"/>
    <lineage>
        <taxon>Bacteria</taxon>
        <taxon>Bacillati</taxon>
        <taxon>Bacillota</taxon>
        <taxon>Bacilli</taxon>
        <taxon>Bacillales</taxon>
        <taxon>Bacillaceae</taxon>
        <taxon>Bacillus</taxon>
    </lineage>
</organism>
<evidence type="ECO:0000313" key="1">
    <source>
        <dbReference type="EMBL" id="MBB6446448.1"/>
    </source>
</evidence>
<dbReference type="RefSeq" id="WP_184527461.1">
    <property type="nucleotide sequence ID" value="NZ_JACHGK010000011.1"/>
</dbReference>
<sequence length="132" mass="14656">MEVGRKIYYDLATGNVLLDTGERQGAVVPTTVDQDIAVYTVLSERNRETFDVIELAYGQFAQDFASCSGYRVNPETKTLEYSYPDPGVPEAEPVFQAPLSEQVNDLKQKLDIQDAVIEDLMFNIIPSLTGGM</sequence>
<reference evidence="1 2" key="1">
    <citation type="submission" date="2020-08" db="EMBL/GenBank/DDBJ databases">
        <title>Genomic Encyclopedia of Type Strains, Phase IV (KMG-IV): sequencing the most valuable type-strain genomes for metagenomic binning, comparative biology and taxonomic classification.</title>
        <authorList>
            <person name="Goeker M."/>
        </authorList>
    </citation>
    <scope>NUCLEOTIDE SEQUENCE [LARGE SCALE GENOMIC DNA]</scope>
    <source>
        <strain evidence="1 2">DSM 5391</strain>
    </source>
</reference>
<dbReference type="Proteomes" id="UP000531594">
    <property type="component" value="Unassembled WGS sequence"/>
</dbReference>
<name>A0A7X0HTC7_9BACI</name>
<accession>A0A7X0HTC7</accession>
<keyword evidence="2" id="KW-1185">Reference proteome</keyword>
<protein>
    <submittedName>
        <fullName evidence="1">Uncharacterized protein</fullName>
    </submittedName>
</protein>